<reference evidence="1 2" key="2">
    <citation type="submission" date="2023-11" db="EMBL/GenBank/DDBJ databases">
        <authorList>
            <person name="Lara A.C."/>
            <person name="Chronakova A."/>
        </authorList>
    </citation>
    <scope>NUCLEOTIDE SEQUENCE [LARGE SCALE GENOMIC DNA]</scope>
    <source>
        <strain evidence="1 2">BCCO 10_0061</strain>
    </source>
</reference>
<protein>
    <submittedName>
        <fullName evidence="1">Uncharacterized protein</fullName>
    </submittedName>
</protein>
<sequence length="60" mass="6336">MTALDHVAMPPQHRIRAQISVLTDEQGGATGQILGNLTVFAALGFSARNGSRRSRRCGGS</sequence>
<reference evidence="1 2" key="1">
    <citation type="submission" date="2023-11" db="EMBL/GenBank/DDBJ databases">
        <title>Lentzea sokolovensis, sp. nov., Lentzea kristufkii, sp. nov., and Lentzea miocenensis, sp. nov., rare actinobacteria from Sokolov Coal Basin, Miocene lacustrine sediment, Czech Republic.</title>
        <authorList>
            <person name="Lara A."/>
            <person name="Kotroba L."/>
            <person name="Nouioui I."/>
            <person name="Neumann-Schaal M."/>
            <person name="Mast Y."/>
            <person name="Chronakova A."/>
        </authorList>
    </citation>
    <scope>NUCLEOTIDE SEQUENCE [LARGE SCALE GENOMIC DNA]</scope>
    <source>
        <strain evidence="1 2">BCCO 10_0061</strain>
    </source>
</reference>
<organism evidence="1 2">
    <name type="scientific">Lentzea sokolovensis</name>
    <dbReference type="NCBI Taxonomy" id="3095429"/>
    <lineage>
        <taxon>Bacteria</taxon>
        <taxon>Bacillati</taxon>
        <taxon>Actinomycetota</taxon>
        <taxon>Actinomycetes</taxon>
        <taxon>Pseudonocardiales</taxon>
        <taxon>Pseudonocardiaceae</taxon>
        <taxon>Lentzea</taxon>
    </lineage>
</organism>
<comment type="caution">
    <text evidence="1">The sequence shown here is derived from an EMBL/GenBank/DDBJ whole genome shotgun (WGS) entry which is preliminary data.</text>
</comment>
<evidence type="ECO:0000313" key="2">
    <source>
        <dbReference type="Proteomes" id="UP001285352"/>
    </source>
</evidence>
<dbReference type="RefSeq" id="WP_319973889.1">
    <property type="nucleotide sequence ID" value="NZ_JAXAVU010000004.1"/>
</dbReference>
<name>A0ABU4UPZ4_9PSEU</name>
<gene>
    <name evidence="1" type="ORF">SK854_05525</name>
</gene>
<accession>A0ABU4UPZ4</accession>
<dbReference type="EMBL" id="JAXAVU010000004">
    <property type="protein sequence ID" value="MDX8141563.1"/>
    <property type="molecule type" value="Genomic_DNA"/>
</dbReference>
<evidence type="ECO:0000313" key="1">
    <source>
        <dbReference type="EMBL" id="MDX8141563.1"/>
    </source>
</evidence>
<dbReference type="Proteomes" id="UP001285352">
    <property type="component" value="Unassembled WGS sequence"/>
</dbReference>
<keyword evidence="2" id="KW-1185">Reference proteome</keyword>
<proteinExistence type="predicted"/>